<dbReference type="Proteomes" id="UP000076632">
    <property type="component" value="Unassembled WGS sequence"/>
</dbReference>
<name>A0A165A780_XYLHT</name>
<dbReference type="GeneID" id="28898484"/>
<dbReference type="SUPFAM" id="SSF54928">
    <property type="entry name" value="RNA-binding domain, RBD"/>
    <property type="match status" value="1"/>
</dbReference>
<gene>
    <name evidence="1" type="ORF">L228DRAFT_250483</name>
</gene>
<evidence type="ECO:0000313" key="2">
    <source>
        <dbReference type="Proteomes" id="UP000076632"/>
    </source>
</evidence>
<organism evidence="1 2">
    <name type="scientific">Xylona heveae (strain CBS 132557 / TC161)</name>
    <dbReference type="NCBI Taxonomy" id="1328760"/>
    <lineage>
        <taxon>Eukaryota</taxon>
        <taxon>Fungi</taxon>
        <taxon>Dikarya</taxon>
        <taxon>Ascomycota</taxon>
        <taxon>Pezizomycotina</taxon>
        <taxon>Xylonomycetes</taxon>
        <taxon>Xylonales</taxon>
        <taxon>Xylonaceae</taxon>
        <taxon>Xylona</taxon>
    </lineage>
</organism>
<reference evidence="1 2" key="1">
    <citation type="journal article" date="2016" name="Fungal Biol.">
        <title>The genome of Xylona heveae provides a window into fungal endophytism.</title>
        <authorList>
            <person name="Gazis R."/>
            <person name="Kuo A."/>
            <person name="Riley R."/>
            <person name="LaButti K."/>
            <person name="Lipzen A."/>
            <person name="Lin J."/>
            <person name="Amirebrahimi M."/>
            <person name="Hesse C.N."/>
            <person name="Spatafora J.W."/>
            <person name="Henrissat B."/>
            <person name="Hainaut M."/>
            <person name="Grigoriev I.V."/>
            <person name="Hibbett D.S."/>
        </authorList>
    </citation>
    <scope>NUCLEOTIDE SEQUENCE [LARGE SCALE GENOMIC DNA]</scope>
    <source>
        <strain evidence="1 2">TC161</strain>
    </source>
</reference>
<accession>A0A165A780</accession>
<dbReference type="InParanoid" id="A0A165A780"/>
<dbReference type="RefSeq" id="XP_018185608.1">
    <property type="nucleotide sequence ID" value="XM_018333347.1"/>
</dbReference>
<protein>
    <recommendedName>
        <fullName evidence="3">RRM domain-containing protein</fullName>
    </recommendedName>
</protein>
<dbReference type="EMBL" id="KV407464">
    <property type="protein sequence ID" value="KZF20053.1"/>
    <property type="molecule type" value="Genomic_DNA"/>
</dbReference>
<dbReference type="OrthoDB" id="3508416at2759"/>
<dbReference type="STRING" id="1328760.A0A165A780"/>
<dbReference type="AlphaFoldDB" id="A0A165A780"/>
<evidence type="ECO:0000313" key="1">
    <source>
        <dbReference type="EMBL" id="KZF20053.1"/>
    </source>
</evidence>
<dbReference type="InterPro" id="IPR035979">
    <property type="entry name" value="RBD_domain_sf"/>
</dbReference>
<sequence>MRVWSGNASTILAAERRRAAGTIHTSPAASENLQRPVLKNIAVHGSQEPVPVTFQNTDTVPEHQNCSLWLTGIPASANIRDLLSEVQGGKVVESKLYSAKGSFQGTRAAKITFSTPAGASRMLSFAIRNGFQVLGQRVIVTRNRNRRAPNELAVVHGHSRVLLVRGSPSQTHPNCILKLFAGNLRFQIDQMLHSFRRVPEEAELEIRFAYLQQATAAKSLLESNPDLGVTCCFGFDPCCKPWQLGG</sequence>
<keyword evidence="2" id="KW-1185">Reference proteome</keyword>
<proteinExistence type="predicted"/>
<dbReference type="GO" id="GO:0003676">
    <property type="term" value="F:nucleic acid binding"/>
    <property type="evidence" value="ECO:0007669"/>
    <property type="project" value="InterPro"/>
</dbReference>
<evidence type="ECO:0008006" key="3">
    <source>
        <dbReference type="Google" id="ProtNLM"/>
    </source>
</evidence>